<dbReference type="Pfam" id="PF12840">
    <property type="entry name" value="HTH_20"/>
    <property type="match status" value="1"/>
</dbReference>
<evidence type="ECO:0000256" key="3">
    <source>
        <dbReference type="ARBA" id="ARBA00023163"/>
    </source>
</evidence>
<dbReference type="InterPro" id="IPR036390">
    <property type="entry name" value="WH_DNA-bd_sf"/>
</dbReference>
<dbReference type="HOGENOM" id="CLU_097806_4_1_4"/>
<reference evidence="5 6" key="1">
    <citation type="submission" date="2010-04" db="EMBL/GenBank/DDBJ databases">
        <title>The genome of Herbaspirillum seropedicae SmR1, an endophytic, nitrogen-fixing, plant-growth promoting beta-Proteobacteria.</title>
        <authorList>
            <person name="Pedrosa F.O."/>
            <person name="Monteiro R.A."/>
            <person name="Wassem R."/>
            <person name="Cruz L.M."/>
            <person name="Ayub R.A."/>
            <person name="Colauto N.B."/>
            <person name="Fernandez M.A."/>
            <person name="Fungaro M.H.P."/>
            <person name="Grisard E.C."/>
            <person name="Hungria M."/>
            <person name="Madeira H.M.F."/>
            <person name="Nodari R.O."/>
            <person name="Osaku C.A."/>
            <person name="Petzl-Erler M.L."/>
            <person name="Terenzi H."/>
            <person name="Vieira L.G.E."/>
            <person name="Almeida M.I.M."/>
            <person name="Alves L.R."/>
            <person name="Arantes O.M.N."/>
            <person name="Balsanelli E."/>
            <person name="Barcellos F.G."/>
            <person name="Baura V.A."/>
            <person name="Binde D.R."/>
            <person name="Campo R.J."/>
            <person name="Chubatsu L.S."/>
            <person name="Chueire L.M.O."/>
            <person name="Ciferri R.R."/>
            <person name="Correa L.C."/>
            <person name="da Conceicao Silva J.L."/>
            <person name="Dabul A.N.G."/>
            <person name="Dambros B.P."/>
            <person name="Faoro H."/>
            <person name="Favetti A."/>
            <person name="Friedermann G."/>
            <person name="Furlaneto M.C."/>
            <person name="Gasques L.S."/>
            <person name="Gimenes C.C.T."/>
            <person name="Gioppo N.M.R."/>
            <person name="Glienke-Blanco C."/>
            <person name="Godoy L.P."/>
            <person name="Guerra M.P."/>
            <person name="Karp S."/>
            <person name="Kava-Cordeiro V."/>
            <person name="Margarido V.P."/>
            <person name="Mathioni S.M."/>
            <person name="Menck-Soares M.A."/>
            <person name="Murace N.K."/>
            <person name="Nicolas M.F."/>
            <person name="Oliveira C.E.C."/>
            <person name="Pagnan N.A.B."/>
            <person name="Pamphile J.A."/>
            <person name="Patussi E.V."/>
            <person name="Pereira L.F.P."/>
            <person name="Pereira-Ferrari L."/>
            <person name="Pinto F.G.S."/>
            <person name="Precoma C."/>
            <person name="Prioli A.J."/>
            <person name="Prioli S.M.A.P."/>
            <person name="Raittz R.T."/>
            <person name="Ramos H.J.O."/>
            <person name="Ribeiro E.M.S.F."/>
            <person name="Rigo L.U."/>
            <person name="Rocha C.L.M.S.C."/>
            <person name="Rocha S.N."/>
            <person name="Santos K."/>
            <person name="Satori D."/>
            <person name="Silva A.G."/>
            <person name="Simao R.C.G."/>
            <person name="Soares M.A.M."/>
            <person name="Souza E.M."/>
            <person name="Steffens M.B.R."/>
            <person name="Steindel M."/>
            <person name="Tadra-Sfeir M.Z."/>
            <person name="Takahashi E.K."/>
            <person name="Torres R.A."/>
            <person name="Valle J.S."/>
            <person name="Vernal J.I."/>
            <person name="Vilas-Boas L.A."/>
            <person name="Watanabe M.A.E."/>
            <person name="Weiss V.A."/>
            <person name="Yates M.A."/>
            <person name="Souza E.M."/>
        </authorList>
    </citation>
    <scope>NUCLEOTIDE SEQUENCE [LARGE SCALE GENOMIC DNA]</scope>
    <source>
        <strain evidence="5 6">SmR1</strain>
    </source>
</reference>
<dbReference type="PANTHER" id="PTHR33154">
    <property type="entry name" value="TRANSCRIPTIONAL REGULATOR, ARSR FAMILY"/>
    <property type="match status" value="1"/>
</dbReference>
<dbReference type="CDD" id="cd00090">
    <property type="entry name" value="HTH_ARSR"/>
    <property type="match status" value="1"/>
</dbReference>
<accession>D8IWZ6</accession>
<dbReference type="InterPro" id="IPR036388">
    <property type="entry name" value="WH-like_DNA-bd_sf"/>
</dbReference>
<dbReference type="Proteomes" id="UP000000329">
    <property type="component" value="Chromosome"/>
</dbReference>
<dbReference type="GO" id="GO:0003677">
    <property type="term" value="F:DNA binding"/>
    <property type="evidence" value="ECO:0007669"/>
    <property type="project" value="UniProtKB-KW"/>
</dbReference>
<name>D8IWZ6_HERSS</name>
<evidence type="ECO:0000256" key="1">
    <source>
        <dbReference type="ARBA" id="ARBA00023015"/>
    </source>
</evidence>
<dbReference type="SUPFAM" id="SSF46785">
    <property type="entry name" value="Winged helix' DNA-binding domain"/>
    <property type="match status" value="1"/>
</dbReference>
<dbReference type="AlphaFoldDB" id="D8IWZ6"/>
<proteinExistence type="predicted"/>
<evidence type="ECO:0000256" key="2">
    <source>
        <dbReference type="ARBA" id="ARBA00023125"/>
    </source>
</evidence>
<evidence type="ECO:0000313" key="6">
    <source>
        <dbReference type="Proteomes" id="UP000000329"/>
    </source>
</evidence>
<dbReference type="Gene3D" id="1.10.10.10">
    <property type="entry name" value="Winged helix-like DNA-binding domain superfamily/Winged helix DNA-binding domain"/>
    <property type="match status" value="1"/>
</dbReference>
<feature type="domain" description="HTH arsR-type" evidence="4">
    <location>
        <begin position="38"/>
        <end position="131"/>
    </location>
</feature>
<keyword evidence="2" id="KW-0238">DNA-binding</keyword>
<protein>
    <submittedName>
        <fullName evidence="5">ArsR family transcription regulator protein</fullName>
    </submittedName>
</protein>
<evidence type="ECO:0000313" key="5">
    <source>
        <dbReference type="EMBL" id="ADJ66033.1"/>
    </source>
</evidence>
<evidence type="ECO:0000259" key="4">
    <source>
        <dbReference type="PROSITE" id="PS50987"/>
    </source>
</evidence>
<dbReference type="eggNOG" id="COG0640">
    <property type="taxonomic scope" value="Bacteria"/>
</dbReference>
<dbReference type="SMART" id="SM00418">
    <property type="entry name" value="HTH_ARSR"/>
    <property type="match status" value="1"/>
</dbReference>
<dbReference type="InterPro" id="IPR051081">
    <property type="entry name" value="HTH_MetalResp_TranReg"/>
</dbReference>
<sequence>MQRAGSWPTAASLVRIYSNNGREYNPGCIILQMRPYKHPATDEFVLERVLYALSDSIRLEIVRHLARVECATCGELDGGRPKSTVSHHFKVLREAGLVRTESNGTAHINTLRSADIEQRFPGLLSAILAQQDKLPSRRKKAA</sequence>
<gene>
    <name evidence="5" type="ordered locus">Hsero_4567</name>
</gene>
<dbReference type="EMBL" id="CP002039">
    <property type="protein sequence ID" value="ADJ66033.1"/>
    <property type="molecule type" value="Genomic_DNA"/>
</dbReference>
<keyword evidence="6" id="KW-1185">Reference proteome</keyword>
<keyword evidence="1" id="KW-0805">Transcription regulation</keyword>
<dbReference type="PROSITE" id="PS50987">
    <property type="entry name" value="HTH_ARSR_2"/>
    <property type="match status" value="1"/>
</dbReference>
<dbReference type="PRINTS" id="PR00778">
    <property type="entry name" value="HTHARSR"/>
</dbReference>
<dbReference type="PANTHER" id="PTHR33154:SF12">
    <property type="entry name" value="TRANSCRIPTIONAL REGULATORY PROTEIN"/>
    <property type="match status" value="1"/>
</dbReference>
<dbReference type="GO" id="GO:0003700">
    <property type="term" value="F:DNA-binding transcription factor activity"/>
    <property type="evidence" value="ECO:0007669"/>
    <property type="project" value="InterPro"/>
</dbReference>
<dbReference type="InterPro" id="IPR011991">
    <property type="entry name" value="ArsR-like_HTH"/>
</dbReference>
<dbReference type="InterPro" id="IPR001845">
    <property type="entry name" value="HTH_ArsR_DNA-bd_dom"/>
</dbReference>
<dbReference type="STRING" id="757424.Hsero_4567"/>
<keyword evidence="3" id="KW-0804">Transcription</keyword>
<dbReference type="KEGG" id="hse:Hsero_4567"/>
<organism evidence="5 6">
    <name type="scientific">Herbaspirillum seropedicae (strain SmR1)</name>
    <dbReference type="NCBI Taxonomy" id="757424"/>
    <lineage>
        <taxon>Bacteria</taxon>
        <taxon>Pseudomonadati</taxon>
        <taxon>Pseudomonadota</taxon>
        <taxon>Betaproteobacteria</taxon>
        <taxon>Burkholderiales</taxon>
        <taxon>Oxalobacteraceae</taxon>
        <taxon>Herbaspirillum</taxon>
    </lineage>
</organism>